<protein>
    <recommendedName>
        <fullName evidence="2">histidine kinase</fullName>
        <ecNumber evidence="2">2.7.13.3</ecNumber>
    </recommendedName>
</protein>
<dbReference type="SUPFAM" id="SSF55874">
    <property type="entry name" value="ATPase domain of HSP90 chaperone/DNA topoisomerase II/histidine kinase"/>
    <property type="match status" value="1"/>
</dbReference>
<dbReference type="InterPro" id="IPR050482">
    <property type="entry name" value="Sensor_HK_TwoCompSys"/>
</dbReference>
<evidence type="ECO:0000256" key="5">
    <source>
        <dbReference type="ARBA" id="ARBA00022741"/>
    </source>
</evidence>
<evidence type="ECO:0000256" key="6">
    <source>
        <dbReference type="ARBA" id="ARBA00022777"/>
    </source>
</evidence>
<keyword evidence="3" id="KW-0597">Phosphoprotein</keyword>
<evidence type="ECO:0000256" key="9">
    <source>
        <dbReference type="PROSITE-ProRule" id="PRU00339"/>
    </source>
</evidence>
<dbReference type="GO" id="GO:0000155">
    <property type="term" value="F:phosphorelay sensor kinase activity"/>
    <property type="evidence" value="ECO:0007669"/>
    <property type="project" value="InterPro"/>
</dbReference>
<keyword evidence="5" id="KW-0547">Nucleotide-binding</keyword>
<dbReference type="Gene3D" id="3.30.565.10">
    <property type="entry name" value="Histidine kinase-like ATPase, C-terminal domain"/>
    <property type="match status" value="1"/>
</dbReference>
<evidence type="ECO:0000313" key="12">
    <source>
        <dbReference type="EMBL" id="TYB75805.1"/>
    </source>
</evidence>
<dbReference type="Pfam" id="PF13181">
    <property type="entry name" value="TPR_8"/>
    <property type="match status" value="1"/>
</dbReference>
<dbReference type="Gene3D" id="1.20.5.1930">
    <property type="match status" value="1"/>
</dbReference>
<accession>A0A5D0R4A5</accession>
<dbReference type="CDD" id="cd16917">
    <property type="entry name" value="HATPase_UhpB-NarQ-NarX-like"/>
    <property type="match status" value="1"/>
</dbReference>
<evidence type="ECO:0000256" key="2">
    <source>
        <dbReference type="ARBA" id="ARBA00012438"/>
    </source>
</evidence>
<evidence type="ECO:0000256" key="8">
    <source>
        <dbReference type="ARBA" id="ARBA00023012"/>
    </source>
</evidence>
<evidence type="ECO:0000256" key="7">
    <source>
        <dbReference type="ARBA" id="ARBA00022840"/>
    </source>
</evidence>
<sequence>MKKLLLITLGLFINLFAFSQTPIKIIDSLKQVISQNPPDSLKIKAYSDLCWYYGKVETDSAFAYGNLALKLSKSTDNLAGEAQALNDIGILHYGLADYNQAMKAYNESLKIRSELKDTLGLASLYNKIGLCYQNTFQLDSAIIYNTKALEIYEQKNNLKYASALKGNIANIYRGLKQYDKALKMHLEIAETANEIKDFALLTRSYNNIANAYLHIQDTLNSVKYFKEGISEAKKYDLNAELGALYNNYGSFLSSTGQTQEAIDNMYQSLIIRRAINDNQGIASSSLNLGGLYMRTGQYNKAKSYLKEGLQLAEAYKANELRVNGYYNMSYYYAYMKNSDSVIYFQNKYKIIEDSIFNDRITKEVADVHEKYNANEREKEILMQRADLAEKERDISQKNSFILGLVGLAAVISLLGFLVYNQQKLKNRQLKKEGELKQALTKIETQNRLQEQRLHISRDLHDNIGAQLTFIISSLDNLKYGFQLPDNLNSKLDTIGQFTTDTIYELRDTIWAMNKNEITYEDLQSRISNFIEKANKSSDAVTFNFQVNPGLETNKLFTSIQGMNLYRIIQEALNNALKYANATKINVDFSVIDSVYEMRITDNGAGFNSQDVTYGNGLNNIKKRAHDLDAELEIISSKESGTIIRVYKTVQS</sequence>
<dbReference type="GO" id="GO:0046983">
    <property type="term" value="F:protein dimerization activity"/>
    <property type="evidence" value="ECO:0007669"/>
    <property type="project" value="InterPro"/>
</dbReference>
<dbReference type="AlphaFoldDB" id="A0A5D0R4A5"/>
<evidence type="ECO:0000313" key="13">
    <source>
        <dbReference type="Proteomes" id="UP000323720"/>
    </source>
</evidence>
<feature type="repeat" description="TPR" evidence="9">
    <location>
        <begin position="82"/>
        <end position="115"/>
    </location>
</feature>
<reference evidence="12 13" key="1">
    <citation type="submission" date="2019-08" db="EMBL/GenBank/DDBJ databases">
        <title>Genomes of Antarctic Bizionia species.</title>
        <authorList>
            <person name="Bowman J.P."/>
        </authorList>
    </citation>
    <scope>NUCLEOTIDE SEQUENCE [LARGE SCALE GENOMIC DNA]</scope>
    <source>
        <strain evidence="12 13">ADA-4</strain>
    </source>
</reference>
<comment type="catalytic activity">
    <reaction evidence="1">
        <text>ATP + protein L-histidine = ADP + protein N-phospho-L-histidine.</text>
        <dbReference type="EC" id="2.7.13.3"/>
    </reaction>
</comment>
<dbReference type="InterPro" id="IPR003594">
    <property type="entry name" value="HATPase_dom"/>
</dbReference>
<keyword evidence="7" id="KW-0067">ATP-binding</keyword>
<feature type="domain" description="Histidine kinase" evidence="11">
    <location>
        <begin position="458"/>
        <end position="651"/>
    </location>
</feature>
<dbReference type="PROSITE" id="PS50109">
    <property type="entry name" value="HIS_KIN"/>
    <property type="match status" value="1"/>
</dbReference>
<dbReference type="InterPro" id="IPR011990">
    <property type="entry name" value="TPR-like_helical_dom_sf"/>
</dbReference>
<dbReference type="EC" id="2.7.13.3" evidence="2"/>
<evidence type="ECO:0000259" key="11">
    <source>
        <dbReference type="PROSITE" id="PS50109"/>
    </source>
</evidence>
<evidence type="ECO:0000256" key="1">
    <source>
        <dbReference type="ARBA" id="ARBA00000085"/>
    </source>
</evidence>
<dbReference type="Pfam" id="PF02518">
    <property type="entry name" value="HATPase_c"/>
    <property type="match status" value="1"/>
</dbReference>
<dbReference type="PROSITE" id="PS50005">
    <property type="entry name" value="TPR"/>
    <property type="match status" value="2"/>
</dbReference>
<gene>
    <name evidence="12" type="ORF">ES674_13340</name>
</gene>
<keyword evidence="6" id="KW-0418">Kinase</keyword>
<dbReference type="InterPro" id="IPR005467">
    <property type="entry name" value="His_kinase_dom"/>
</dbReference>
<feature type="transmembrane region" description="Helical" evidence="10">
    <location>
        <begin position="400"/>
        <end position="419"/>
    </location>
</feature>
<evidence type="ECO:0000256" key="4">
    <source>
        <dbReference type="ARBA" id="ARBA00022679"/>
    </source>
</evidence>
<keyword evidence="10" id="KW-0812">Transmembrane</keyword>
<keyword evidence="9" id="KW-0802">TPR repeat</keyword>
<comment type="caution">
    <text evidence="12">The sequence shown here is derived from an EMBL/GenBank/DDBJ whole genome shotgun (WGS) entry which is preliminary data.</text>
</comment>
<dbReference type="PANTHER" id="PTHR24421">
    <property type="entry name" value="NITRATE/NITRITE SENSOR PROTEIN NARX-RELATED"/>
    <property type="match status" value="1"/>
</dbReference>
<feature type="repeat" description="TPR" evidence="9">
    <location>
        <begin position="282"/>
        <end position="315"/>
    </location>
</feature>
<proteinExistence type="predicted"/>
<dbReference type="Pfam" id="PF07730">
    <property type="entry name" value="HisKA_3"/>
    <property type="match status" value="1"/>
</dbReference>
<dbReference type="SUPFAM" id="SSF48452">
    <property type="entry name" value="TPR-like"/>
    <property type="match status" value="2"/>
</dbReference>
<dbReference type="InterPro" id="IPR019734">
    <property type="entry name" value="TPR_rpt"/>
</dbReference>
<keyword evidence="4" id="KW-0808">Transferase</keyword>
<dbReference type="InterPro" id="IPR011712">
    <property type="entry name" value="Sig_transdc_His_kin_sub3_dim/P"/>
</dbReference>
<dbReference type="GO" id="GO:0005524">
    <property type="term" value="F:ATP binding"/>
    <property type="evidence" value="ECO:0007669"/>
    <property type="project" value="UniProtKB-KW"/>
</dbReference>
<dbReference type="RefSeq" id="WP_148404802.1">
    <property type="nucleotide sequence ID" value="NZ_VSKK01000004.1"/>
</dbReference>
<evidence type="ECO:0000256" key="10">
    <source>
        <dbReference type="SAM" id="Phobius"/>
    </source>
</evidence>
<dbReference type="SMART" id="SM00387">
    <property type="entry name" value="HATPase_c"/>
    <property type="match status" value="1"/>
</dbReference>
<evidence type="ECO:0000256" key="3">
    <source>
        <dbReference type="ARBA" id="ARBA00022553"/>
    </source>
</evidence>
<dbReference type="OrthoDB" id="9778366at2"/>
<dbReference type="InterPro" id="IPR036890">
    <property type="entry name" value="HATPase_C_sf"/>
</dbReference>
<organism evidence="12 13">
    <name type="scientific">Bizionia myxarmorum</name>
    <dbReference type="NCBI Taxonomy" id="291186"/>
    <lineage>
        <taxon>Bacteria</taxon>
        <taxon>Pseudomonadati</taxon>
        <taxon>Bacteroidota</taxon>
        <taxon>Flavobacteriia</taxon>
        <taxon>Flavobacteriales</taxon>
        <taxon>Flavobacteriaceae</taxon>
        <taxon>Bizionia</taxon>
    </lineage>
</organism>
<keyword evidence="8" id="KW-0902">Two-component regulatory system</keyword>
<keyword evidence="10" id="KW-0472">Membrane</keyword>
<dbReference type="Proteomes" id="UP000323720">
    <property type="component" value="Unassembled WGS sequence"/>
</dbReference>
<keyword evidence="10" id="KW-1133">Transmembrane helix</keyword>
<dbReference type="PANTHER" id="PTHR24421:SF10">
    <property type="entry name" value="NITRATE_NITRITE SENSOR PROTEIN NARQ"/>
    <property type="match status" value="1"/>
</dbReference>
<dbReference type="EMBL" id="VSKK01000004">
    <property type="protein sequence ID" value="TYB75805.1"/>
    <property type="molecule type" value="Genomic_DNA"/>
</dbReference>
<dbReference type="Gene3D" id="1.25.40.10">
    <property type="entry name" value="Tetratricopeptide repeat domain"/>
    <property type="match status" value="2"/>
</dbReference>
<dbReference type="GO" id="GO:0016020">
    <property type="term" value="C:membrane"/>
    <property type="evidence" value="ECO:0007669"/>
    <property type="project" value="InterPro"/>
</dbReference>
<keyword evidence="13" id="KW-1185">Reference proteome</keyword>
<dbReference type="SMART" id="SM00028">
    <property type="entry name" value="TPR"/>
    <property type="match status" value="6"/>
</dbReference>
<name>A0A5D0R4A5_9FLAO</name>
<dbReference type="Pfam" id="PF13424">
    <property type="entry name" value="TPR_12"/>
    <property type="match status" value="2"/>
</dbReference>